<dbReference type="EMBL" id="CP102514">
    <property type="protein sequence ID" value="UUY51231.1"/>
    <property type="molecule type" value="Genomic_DNA"/>
</dbReference>
<proteinExistence type="predicted"/>
<name>A0ABY5Q466_9ACTN</name>
<evidence type="ECO:0008006" key="4">
    <source>
        <dbReference type="Google" id="ProtNLM"/>
    </source>
</evidence>
<evidence type="ECO:0000256" key="1">
    <source>
        <dbReference type="SAM" id="MobiDB-lite"/>
    </source>
</evidence>
<reference evidence="2" key="1">
    <citation type="submission" date="2022-08" db="EMBL/GenBank/DDBJ databases">
        <authorList>
            <person name="Tian L."/>
        </authorList>
    </citation>
    <scope>NUCLEOTIDE SEQUENCE</scope>
    <source>
        <strain evidence="2">CM253</strain>
    </source>
</reference>
<evidence type="ECO:0000313" key="2">
    <source>
        <dbReference type="EMBL" id="UUY51231.1"/>
    </source>
</evidence>
<feature type="compositionally biased region" description="Basic and acidic residues" evidence="1">
    <location>
        <begin position="249"/>
        <end position="274"/>
    </location>
</feature>
<dbReference type="GeneID" id="95577913"/>
<protein>
    <recommendedName>
        <fullName evidence="4">VWFA domain-containing protein</fullName>
    </recommendedName>
</protein>
<dbReference type="RefSeq" id="WP_257857381.1">
    <property type="nucleotide sequence ID" value="NZ_CP102514.1"/>
</dbReference>
<accession>A0ABY5Q466</accession>
<sequence length="354" mass="37808">MPMAGLGTGAQGGRQRRLCLIVDVEKYSGRSHRAQMRVQDGVARALDYACERGGVRRQGCALQDRGDGQLLLLPAGVDEAKAVPGLVRGLRDMLPVLNARAADDEQIRLRAALAQGSVERAPLGFVAWSVELASRLLDSVELRTALAESADSDMALIVSADLYSDTFATGAGGLTGSAFRPVRVDIPEKRFSSDAWISVLPRGRTAPLGVTVPPPGGLPARRGRGVLAGGAALGVSGSYVLVRAQHQPDPGDHSTDPHGHDGHGSHGGHDPHELHDRHEAHVDRIGEELADMDHDGHEGEQTWDDGHLTENEVIEAADGTGYTSVSDYVHGENGHEPDPHPAAHWDDDHSHDRW</sequence>
<feature type="region of interest" description="Disordered" evidence="1">
    <location>
        <begin position="316"/>
        <end position="354"/>
    </location>
</feature>
<organism evidence="2 3">
    <name type="scientific">Streptomyces yangpuensis</name>
    <dbReference type="NCBI Taxonomy" id="1648182"/>
    <lineage>
        <taxon>Bacteria</taxon>
        <taxon>Bacillati</taxon>
        <taxon>Actinomycetota</taxon>
        <taxon>Actinomycetes</taxon>
        <taxon>Kitasatosporales</taxon>
        <taxon>Streptomycetaceae</taxon>
        <taxon>Streptomyces</taxon>
    </lineage>
</organism>
<dbReference type="Proteomes" id="UP001057738">
    <property type="component" value="Chromosome"/>
</dbReference>
<gene>
    <name evidence="2" type="ORF">NRK68_30785</name>
</gene>
<keyword evidence="3" id="KW-1185">Reference proteome</keyword>
<evidence type="ECO:0000313" key="3">
    <source>
        <dbReference type="Proteomes" id="UP001057738"/>
    </source>
</evidence>
<feature type="compositionally biased region" description="Basic and acidic residues" evidence="1">
    <location>
        <begin position="329"/>
        <end position="354"/>
    </location>
</feature>
<feature type="region of interest" description="Disordered" evidence="1">
    <location>
        <begin position="245"/>
        <end position="274"/>
    </location>
</feature>